<name>A0A4D6GWA7_HALS9</name>
<proteinExistence type="predicted"/>
<accession>A0A4D6GWA7</accession>
<dbReference type="AlphaFoldDB" id="A0A4D6GWA7"/>
<dbReference type="RefSeq" id="WP_136361323.1">
    <property type="nucleotide sequence ID" value="NZ_VRYN01000004.1"/>
</dbReference>
<dbReference type="EMBL" id="VRYN01000004">
    <property type="protein sequence ID" value="TYO75571.1"/>
    <property type="molecule type" value="Genomic_DNA"/>
</dbReference>
<reference evidence="2 4" key="2">
    <citation type="submission" date="2019-07" db="EMBL/GenBank/DDBJ databases">
        <title>Genomic Encyclopedia of Archaeal and Bacterial Type Strains, Phase II (KMG-II): from individual species to whole genera.</title>
        <authorList>
            <person name="Goeker M."/>
        </authorList>
    </citation>
    <scope>NUCLEOTIDE SEQUENCE [LARGE SCALE GENOMIC DNA]</scope>
    <source>
        <strain evidence="2 4">DSM 3754</strain>
    </source>
</reference>
<evidence type="ECO:0000313" key="2">
    <source>
        <dbReference type="EMBL" id="TYO75571.1"/>
    </source>
</evidence>
<evidence type="ECO:0000313" key="3">
    <source>
        <dbReference type="Proteomes" id="UP000296216"/>
    </source>
</evidence>
<dbReference type="Proteomes" id="UP000296216">
    <property type="component" value="Chromosome"/>
</dbReference>
<dbReference type="Proteomes" id="UP000323075">
    <property type="component" value="Unassembled WGS sequence"/>
</dbReference>
<dbReference type="EMBL" id="CP038631">
    <property type="protein sequence ID" value="QCC44848.1"/>
    <property type="molecule type" value="Genomic_DNA"/>
</dbReference>
<reference evidence="1" key="3">
    <citation type="journal article" name="MicrobiologyOpen">
        <title>Whole-genome comparison between the type strain of Halobacterium salinarum (DSM 3754(T)) and the laboratory strains R1 and NRC-1.</title>
        <authorList>
            <person name="Pfeiffer F."/>
            <person name="Losensky G."/>
            <person name="Marchfelder A."/>
            <person name="Habermann B."/>
            <person name="Dyall-Smith M."/>
        </authorList>
    </citation>
    <scope>NUCLEOTIDE SEQUENCE</scope>
    <source>
        <strain evidence="1">91-R6</strain>
    </source>
</reference>
<protein>
    <submittedName>
        <fullName evidence="1">Uncharacterized protein</fullName>
    </submittedName>
</protein>
<evidence type="ECO:0000313" key="4">
    <source>
        <dbReference type="Proteomes" id="UP000323075"/>
    </source>
</evidence>
<sequence length="162" mass="17915">MSRTGPAFVENEDELNADLELKVNNGELSEVAAEAFLDLYEFGHEIGDRVDIGGAKNANFEVKVDVHQGTYRGDPSVFTANVDGEVLIWPAMMPKKEDAMDDVPWEVADYKAYQRALCSLSEVRDSKAIDFQALVSNGELDEFKAVVQDFVDTCQERSADSA</sequence>
<reference evidence="1 3" key="1">
    <citation type="journal article" date="2019" name="Microbiol. Resour. Announc.">
        <title>The Genome Sequence of the Halobacterium salinarum Type Strain Is Closely Related to That of Laboratory Strains NRC-1 and R1.</title>
        <authorList>
            <person name="Pfeiffer F."/>
            <person name="Marchfelder A."/>
            <person name="Habermann B."/>
            <person name="Dyall-Smith M.L."/>
        </authorList>
    </citation>
    <scope>NUCLEOTIDE SEQUENCE [LARGE SCALE GENOMIC DNA]</scope>
    <source>
        <strain evidence="1">91-R6</strain>
        <strain evidence="3">ATCC 33171 / DSM 3754 / JCM 8978 / NBRC 102687 / NCIMB 764 / 91-R6</strain>
    </source>
</reference>
<gene>
    <name evidence="2" type="ORF">APQ99_01894</name>
    <name evidence="1" type="ORF">HBSAL_05915</name>
</gene>
<dbReference type="GeneID" id="39855028"/>
<organism evidence="1 3">
    <name type="scientific">Halobacterium salinarum (strain ATCC 33171 / DSM 3754 / JCM 8978 / NBRC 102687 / NCIMB 764 / 91-R6)</name>
    <dbReference type="NCBI Taxonomy" id="2597657"/>
    <lineage>
        <taxon>Archaea</taxon>
        <taxon>Methanobacteriati</taxon>
        <taxon>Methanobacteriota</taxon>
        <taxon>Stenosarchaea group</taxon>
        <taxon>Halobacteria</taxon>
        <taxon>Halobacteriales</taxon>
        <taxon>Halobacteriaceae</taxon>
        <taxon>Halobacterium</taxon>
    </lineage>
</organism>
<evidence type="ECO:0000313" key="1">
    <source>
        <dbReference type="EMBL" id="QCC44848.1"/>
    </source>
</evidence>